<dbReference type="AlphaFoldDB" id="B6WQD7"/>
<organism evidence="1 2">
    <name type="scientific">Desulfovibrio piger ATCC 29098</name>
    <dbReference type="NCBI Taxonomy" id="411464"/>
    <lineage>
        <taxon>Bacteria</taxon>
        <taxon>Pseudomonadati</taxon>
        <taxon>Thermodesulfobacteriota</taxon>
        <taxon>Desulfovibrionia</taxon>
        <taxon>Desulfovibrionales</taxon>
        <taxon>Desulfovibrionaceae</taxon>
        <taxon>Desulfovibrio</taxon>
    </lineage>
</organism>
<accession>B6WQD7</accession>
<dbReference type="Proteomes" id="UP000003676">
    <property type="component" value="Unassembled WGS sequence"/>
</dbReference>
<evidence type="ECO:0000313" key="2">
    <source>
        <dbReference type="Proteomes" id="UP000003676"/>
    </source>
</evidence>
<dbReference type="HOGENOM" id="CLU_3198981_0_0_7"/>
<reference evidence="1 2" key="2">
    <citation type="submission" date="2008-10" db="EMBL/GenBank/DDBJ databases">
        <authorList>
            <person name="Fulton L."/>
            <person name="Clifton S."/>
            <person name="Fulton B."/>
            <person name="Xu J."/>
            <person name="Minx P."/>
            <person name="Pepin K.H."/>
            <person name="Johnson M."/>
            <person name="Bhonagiri V."/>
            <person name="Nash W.E."/>
            <person name="Mardis E.R."/>
            <person name="Wilson R.K."/>
        </authorList>
    </citation>
    <scope>NUCLEOTIDE SEQUENCE [LARGE SCALE GENOMIC DNA]</scope>
    <source>
        <strain evidence="1 2">ATCC 29098</strain>
    </source>
</reference>
<dbReference type="EMBL" id="ABXU01000011">
    <property type="protein sequence ID" value="EEB34792.1"/>
    <property type="molecule type" value="Genomic_DNA"/>
</dbReference>
<name>B6WQD7_9BACT</name>
<comment type="caution">
    <text evidence="1">The sequence shown here is derived from an EMBL/GenBank/DDBJ whole genome shotgun (WGS) entry which is preliminary data.</text>
</comment>
<reference evidence="1 2" key="1">
    <citation type="submission" date="2008-10" db="EMBL/GenBank/DDBJ databases">
        <title>Draft genome sequence of Desulvovibrio piger (ATCC 29098).</title>
        <authorList>
            <person name="Sudarsanam P."/>
            <person name="Ley R."/>
            <person name="Guruge J."/>
            <person name="Turnbaugh P.J."/>
            <person name="Mahowald M."/>
            <person name="Liep D."/>
            <person name="Gordon J."/>
        </authorList>
    </citation>
    <scope>NUCLEOTIDE SEQUENCE [LARGE SCALE GENOMIC DNA]</scope>
    <source>
        <strain evidence="1 2">ATCC 29098</strain>
    </source>
</reference>
<sequence>MSCRFHKSWIACKFWTWIRAVCYSGVRWRISLPSDLGGCLCPDTF</sequence>
<gene>
    <name evidence="1" type="ORF">DESPIG_00257</name>
</gene>
<proteinExistence type="predicted"/>
<protein>
    <submittedName>
        <fullName evidence="1">Uncharacterized protein</fullName>
    </submittedName>
</protein>
<evidence type="ECO:0000313" key="1">
    <source>
        <dbReference type="EMBL" id="EEB34792.1"/>
    </source>
</evidence>